<evidence type="ECO:0000256" key="2">
    <source>
        <dbReference type="SAM" id="Phobius"/>
    </source>
</evidence>
<feature type="transmembrane region" description="Helical" evidence="2">
    <location>
        <begin position="90"/>
        <end position="107"/>
    </location>
</feature>
<protein>
    <recommendedName>
        <fullName evidence="5">Wax synthase domain-containing protein</fullName>
    </recommendedName>
</protein>
<feature type="region of interest" description="Disordered" evidence="1">
    <location>
        <begin position="349"/>
        <end position="374"/>
    </location>
</feature>
<feature type="transmembrane region" description="Helical" evidence="2">
    <location>
        <begin position="57"/>
        <end position="78"/>
    </location>
</feature>
<dbReference type="EMBL" id="BTCM01000001">
    <property type="protein sequence ID" value="GMK53467.1"/>
    <property type="molecule type" value="Genomic_DNA"/>
</dbReference>
<accession>A0AAD3Y948</accession>
<keyword evidence="2" id="KW-0812">Transmembrane</keyword>
<evidence type="ECO:0000256" key="1">
    <source>
        <dbReference type="SAM" id="MobiDB-lite"/>
    </source>
</evidence>
<evidence type="ECO:0000313" key="4">
    <source>
        <dbReference type="Proteomes" id="UP001222932"/>
    </source>
</evidence>
<sequence>MFCTGSTAACIVHGLKALRALLPEPRAVTGPDFGLGLLLVSLHILALLPAPTRGWRLTRAALGPLIGAAWAYLGYVPIMRTPQERWGGNLLFWFFAARAIEHLVVFTPEFEVYRLRPVTSRTESKGRRGLEPEPIPQPWTWAKLGWAASLWWSWRGIGWNFAAPLTESQASEPFTRDTPRWHHIRCRLLHLLGVYVLDSLAAIYMHVRMPQFFIAHTLKYAELTTGQRAAVSIATVARIIASVNLSHLQLGLAAVAVGGVFGLKGEVWEPWGWPSMFGSIKDIWRNPGVNYVWAKAWNQYNRRTYHIWAWVGLGEGVLGLPSSGLQLNRHAVARPSSVSVPVLSGATKRRSRPVLSGNISPNVTTPPVSGSSSSTLEFELKSVGISTAQLGPPTPPTSPPPTPGRAGMWANLVKSVLVFTLSGLYHDISSVLVLLDTLGRGENINPWHVLTLSPFFLVQPLAIATEALLVPRYRVIRRKRGIPRHGKSPLLALVERSVGFACVWLWLGWSAGFFVEGMARLGVWRVWEATPLDWNVSLFVPIWNAVM</sequence>
<evidence type="ECO:0000313" key="3">
    <source>
        <dbReference type="EMBL" id="GMK53467.1"/>
    </source>
</evidence>
<gene>
    <name evidence="3" type="ORF">CspeluHIS016_0100530</name>
</gene>
<reference evidence="3" key="2">
    <citation type="submission" date="2023-06" db="EMBL/GenBank/DDBJ databases">
        <authorList>
            <person name="Kobayashi Y."/>
            <person name="Kayamori A."/>
            <person name="Aoki K."/>
            <person name="Shiwa Y."/>
            <person name="Fujita N."/>
            <person name="Sugita T."/>
            <person name="Iwasaki W."/>
            <person name="Tanaka N."/>
            <person name="Takashima M."/>
        </authorList>
    </citation>
    <scope>NUCLEOTIDE SEQUENCE</scope>
    <source>
        <strain evidence="3">HIS016</strain>
    </source>
</reference>
<dbReference type="AlphaFoldDB" id="A0AAD3Y948"/>
<feature type="transmembrane region" description="Helical" evidence="2">
    <location>
        <begin position="33"/>
        <end position="50"/>
    </location>
</feature>
<name>A0AAD3Y948_9TREE</name>
<evidence type="ECO:0008006" key="5">
    <source>
        <dbReference type="Google" id="ProtNLM"/>
    </source>
</evidence>
<comment type="caution">
    <text evidence="3">The sequence shown here is derived from an EMBL/GenBank/DDBJ whole genome shotgun (WGS) entry which is preliminary data.</text>
</comment>
<dbReference type="Proteomes" id="UP001222932">
    <property type="component" value="Unassembled WGS sequence"/>
</dbReference>
<reference evidence="3" key="1">
    <citation type="journal article" date="2023" name="BMC Genomics">
        <title>Chromosome-level genome assemblies of Cutaneotrichosporon spp. (Trichosporonales, Basidiomycota) reveal imbalanced evolution between nucleotide sequences and chromosome synteny.</title>
        <authorList>
            <person name="Kobayashi Y."/>
            <person name="Kayamori A."/>
            <person name="Aoki K."/>
            <person name="Shiwa Y."/>
            <person name="Matsutani M."/>
            <person name="Fujita N."/>
            <person name="Sugita T."/>
            <person name="Iwasaki W."/>
            <person name="Tanaka N."/>
            <person name="Takashima M."/>
        </authorList>
    </citation>
    <scope>NUCLEOTIDE SEQUENCE</scope>
    <source>
        <strain evidence="3">HIS016</strain>
    </source>
</reference>
<keyword evidence="2" id="KW-0472">Membrane</keyword>
<proteinExistence type="predicted"/>
<keyword evidence="2" id="KW-1133">Transmembrane helix</keyword>
<feature type="compositionally biased region" description="Low complexity" evidence="1">
    <location>
        <begin position="360"/>
        <end position="374"/>
    </location>
</feature>
<feature type="compositionally biased region" description="Pro residues" evidence="1">
    <location>
        <begin position="392"/>
        <end position="403"/>
    </location>
</feature>
<organism evidence="3 4">
    <name type="scientific">Cutaneotrichosporon spelunceum</name>
    <dbReference type="NCBI Taxonomy" id="1672016"/>
    <lineage>
        <taxon>Eukaryota</taxon>
        <taxon>Fungi</taxon>
        <taxon>Dikarya</taxon>
        <taxon>Basidiomycota</taxon>
        <taxon>Agaricomycotina</taxon>
        <taxon>Tremellomycetes</taxon>
        <taxon>Trichosporonales</taxon>
        <taxon>Trichosporonaceae</taxon>
        <taxon>Cutaneotrichosporon</taxon>
    </lineage>
</organism>
<keyword evidence="4" id="KW-1185">Reference proteome</keyword>
<feature type="region of interest" description="Disordered" evidence="1">
    <location>
        <begin position="386"/>
        <end position="405"/>
    </location>
</feature>